<feature type="transmembrane region" description="Helical" evidence="9">
    <location>
        <begin position="89"/>
        <end position="109"/>
    </location>
</feature>
<evidence type="ECO:0000256" key="7">
    <source>
        <dbReference type="ARBA" id="ARBA00023136"/>
    </source>
</evidence>
<proteinExistence type="inferred from homology"/>
<dbReference type="AlphaFoldDB" id="A0AAW8QYR6"/>
<organism evidence="11 12">
    <name type="scientific">Brumicola blandensis</name>
    <dbReference type="NCBI Taxonomy" id="3075611"/>
    <lineage>
        <taxon>Bacteria</taxon>
        <taxon>Pseudomonadati</taxon>
        <taxon>Pseudomonadota</taxon>
        <taxon>Gammaproteobacteria</taxon>
        <taxon>Alteromonadales</taxon>
        <taxon>Alteromonadaceae</taxon>
        <taxon>Brumicola</taxon>
    </lineage>
</organism>
<dbReference type="GO" id="GO:0015740">
    <property type="term" value="P:C4-dicarboxylate transport"/>
    <property type="evidence" value="ECO:0007669"/>
    <property type="project" value="TreeGrafter"/>
</dbReference>
<comment type="subunit">
    <text evidence="9">The complex comprises the extracytoplasmic solute receptor protein and the two transmembrane proteins.</text>
</comment>
<dbReference type="PANTHER" id="PTHR35011:SF2">
    <property type="entry name" value="2,3-DIKETO-L-GULONATE TRAP TRANSPORTER SMALL PERMEASE PROTEIN YIAM"/>
    <property type="match status" value="1"/>
</dbReference>
<evidence type="ECO:0000313" key="11">
    <source>
        <dbReference type="EMBL" id="MDT0582221.1"/>
    </source>
</evidence>
<keyword evidence="5 9" id="KW-0812">Transmembrane</keyword>
<dbReference type="GO" id="GO:0005886">
    <property type="term" value="C:plasma membrane"/>
    <property type="evidence" value="ECO:0007669"/>
    <property type="project" value="UniProtKB-SubCell"/>
</dbReference>
<keyword evidence="3" id="KW-1003">Cell membrane</keyword>
<keyword evidence="4 9" id="KW-0997">Cell inner membrane</keyword>
<protein>
    <recommendedName>
        <fullName evidence="9">TRAP transporter small permease protein</fullName>
    </recommendedName>
</protein>
<feature type="transmembrane region" description="Helical" evidence="9">
    <location>
        <begin position="50"/>
        <end position="68"/>
    </location>
</feature>
<evidence type="ECO:0000256" key="5">
    <source>
        <dbReference type="ARBA" id="ARBA00022692"/>
    </source>
</evidence>
<keyword evidence="2 9" id="KW-0813">Transport</keyword>
<dbReference type="Proteomes" id="UP001249020">
    <property type="component" value="Unassembled WGS sequence"/>
</dbReference>
<feature type="transmembrane region" description="Helical" evidence="9">
    <location>
        <begin position="129"/>
        <end position="150"/>
    </location>
</feature>
<evidence type="ECO:0000256" key="2">
    <source>
        <dbReference type="ARBA" id="ARBA00022448"/>
    </source>
</evidence>
<keyword evidence="7 9" id="KW-0472">Membrane</keyword>
<comment type="subcellular location">
    <subcellularLocation>
        <location evidence="1 9">Cell inner membrane</location>
        <topology evidence="1 9">Multi-pass membrane protein</topology>
    </subcellularLocation>
</comment>
<evidence type="ECO:0000256" key="8">
    <source>
        <dbReference type="ARBA" id="ARBA00038436"/>
    </source>
</evidence>
<feature type="domain" description="Tripartite ATP-independent periplasmic transporters DctQ component" evidence="10">
    <location>
        <begin position="30"/>
        <end position="155"/>
    </location>
</feature>
<evidence type="ECO:0000256" key="9">
    <source>
        <dbReference type="RuleBase" id="RU369079"/>
    </source>
</evidence>
<evidence type="ECO:0000313" key="12">
    <source>
        <dbReference type="Proteomes" id="UP001249020"/>
    </source>
</evidence>
<keyword evidence="6 9" id="KW-1133">Transmembrane helix</keyword>
<sequence length="179" mass="19990">MGTFLTFVSKLDLALKYLLIILMALLLIDVSWQVLTRFLLPKPSSFTEELARFLLIWIGLLGASHAYRHRMHLGVDIFVKSMSARKAKVTTQIVQLMTLAFAISVLIYGGSKLVLLAFHLEQRSAAMQVNMGVVYMALPISGVLFAFFAIERLFGHYPGDAEQMISHTSKSKAVKAEVQ</sequence>
<evidence type="ECO:0000256" key="1">
    <source>
        <dbReference type="ARBA" id="ARBA00004429"/>
    </source>
</evidence>
<dbReference type="InterPro" id="IPR007387">
    <property type="entry name" value="TRAP_DctQ"/>
</dbReference>
<dbReference type="PANTHER" id="PTHR35011">
    <property type="entry name" value="2,3-DIKETO-L-GULONATE TRAP TRANSPORTER SMALL PERMEASE PROTEIN YIAM"/>
    <property type="match status" value="1"/>
</dbReference>
<evidence type="ECO:0000256" key="3">
    <source>
        <dbReference type="ARBA" id="ARBA00022475"/>
    </source>
</evidence>
<dbReference type="InterPro" id="IPR055348">
    <property type="entry name" value="DctQ"/>
</dbReference>
<dbReference type="EMBL" id="JAVRIE010000002">
    <property type="protein sequence ID" value="MDT0582221.1"/>
    <property type="molecule type" value="Genomic_DNA"/>
</dbReference>
<evidence type="ECO:0000256" key="6">
    <source>
        <dbReference type="ARBA" id="ARBA00022989"/>
    </source>
</evidence>
<gene>
    <name evidence="11" type="ORF">RM544_06705</name>
</gene>
<keyword evidence="12" id="KW-1185">Reference proteome</keyword>
<comment type="function">
    <text evidence="9">Part of the tripartite ATP-independent periplasmic (TRAP) transport system.</text>
</comment>
<comment type="caution">
    <text evidence="11">The sequence shown here is derived from an EMBL/GenBank/DDBJ whole genome shotgun (WGS) entry which is preliminary data.</text>
</comment>
<dbReference type="GO" id="GO:0022857">
    <property type="term" value="F:transmembrane transporter activity"/>
    <property type="evidence" value="ECO:0007669"/>
    <property type="project" value="UniProtKB-UniRule"/>
</dbReference>
<feature type="transmembrane region" description="Helical" evidence="9">
    <location>
        <begin position="17"/>
        <end position="35"/>
    </location>
</feature>
<dbReference type="Pfam" id="PF04290">
    <property type="entry name" value="DctQ"/>
    <property type="match status" value="1"/>
</dbReference>
<dbReference type="RefSeq" id="WP_311360996.1">
    <property type="nucleotide sequence ID" value="NZ_JAVRIE010000002.1"/>
</dbReference>
<evidence type="ECO:0000256" key="4">
    <source>
        <dbReference type="ARBA" id="ARBA00022519"/>
    </source>
</evidence>
<reference evidence="11 12" key="1">
    <citation type="submission" date="2023-09" db="EMBL/GenBank/DDBJ databases">
        <authorList>
            <person name="Rey-Velasco X."/>
        </authorList>
    </citation>
    <scope>NUCLEOTIDE SEQUENCE [LARGE SCALE GENOMIC DNA]</scope>
    <source>
        <strain evidence="11 12">W409</strain>
    </source>
</reference>
<accession>A0AAW8QYR6</accession>
<name>A0AAW8QYR6_9ALTE</name>
<evidence type="ECO:0000259" key="10">
    <source>
        <dbReference type="Pfam" id="PF04290"/>
    </source>
</evidence>
<comment type="similarity">
    <text evidence="8 9">Belongs to the TRAP transporter small permease family.</text>
</comment>